<dbReference type="RefSeq" id="WP_169294856.1">
    <property type="nucleotide sequence ID" value="NZ_CP130490.1"/>
</dbReference>
<dbReference type="Gene3D" id="2.60.120.10">
    <property type="entry name" value="Jelly Rolls"/>
    <property type="match status" value="1"/>
</dbReference>
<sequence length="127" mass="14420">MLRCVRVYTDSRGQVQAQEGTLKYDEAERGDFTTAQMSANKVFFRHTPAGLASAWHPDPNRQLVVTLKGHLAFETEAGQHFEIRAGDVLFTEETGGKGHRWRMIGDEPWVRVYITLPQDAVVPFMEN</sequence>
<reference evidence="2 3" key="1">
    <citation type="submission" date="2021-06" db="EMBL/GenBank/DDBJ databases">
        <authorList>
            <person name="Lu T."/>
            <person name="Wang Q."/>
            <person name="Han X."/>
        </authorList>
    </citation>
    <scope>NUCLEOTIDE SEQUENCE [LARGE SCALE GENOMIC DNA]</scope>
    <source>
        <strain evidence="2 3">LAM0050</strain>
    </source>
</reference>
<accession>A0ABS6NK69</accession>
<proteinExistence type="predicted"/>
<organism evidence="2 3">
    <name type="scientific">Advenella alkanexedens</name>
    <dbReference type="NCBI Taxonomy" id="1481665"/>
    <lineage>
        <taxon>Bacteria</taxon>
        <taxon>Pseudomonadati</taxon>
        <taxon>Pseudomonadota</taxon>
        <taxon>Betaproteobacteria</taxon>
        <taxon>Burkholderiales</taxon>
        <taxon>Alcaligenaceae</taxon>
    </lineage>
</organism>
<protein>
    <submittedName>
        <fullName evidence="2">Cupin domain-containing protein</fullName>
    </submittedName>
</protein>
<evidence type="ECO:0000259" key="1">
    <source>
        <dbReference type="Pfam" id="PF07883"/>
    </source>
</evidence>
<name>A0ABS6NK69_9BURK</name>
<dbReference type="SUPFAM" id="SSF51182">
    <property type="entry name" value="RmlC-like cupins"/>
    <property type="match status" value="1"/>
</dbReference>
<dbReference type="Proteomes" id="UP000722165">
    <property type="component" value="Unassembled WGS sequence"/>
</dbReference>
<dbReference type="InterPro" id="IPR011051">
    <property type="entry name" value="RmlC_Cupin_sf"/>
</dbReference>
<dbReference type="InterPro" id="IPR014710">
    <property type="entry name" value="RmlC-like_jellyroll"/>
</dbReference>
<keyword evidence="3" id="KW-1185">Reference proteome</keyword>
<dbReference type="InterPro" id="IPR013096">
    <property type="entry name" value="Cupin_2"/>
</dbReference>
<comment type="caution">
    <text evidence="2">The sequence shown here is derived from an EMBL/GenBank/DDBJ whole genome shotgun (WGS) entry which is preliminary data.</text>
</comment>
<evidence type="ECO:0000313" key="3">
    <source>
        <dbReference type="Proteomes" id="UP000722165"/>
    </source>
</evidence>
<dbReference type="EMBL" id="JAHSPR010000001">
    <property type="protein sequence ID" value="MBV4395764.1"/>
    <property type="molecule type" value="Genomic_DNA"/>
</dbReference>
<gene>
    <name evidence="2" type="ORF">KU392_00660</name>
</gene>
<dbReference type="Pfam" id="PF07883">
    <property type="entry name" value="Cupin_2"/>
    <property type="match status" value="1"/>
</dbReference>
<evidence type="ECO:0000313" key="2">
    <source>
        <dbReference type="EMBL" id="MBV4395764.1"/>
    </source>
</evidence>
<feature type="domain" description="Cupin type-2" evidence="1">
    <location>
        <begin position="48"/>
        <end position="109"/>
    </location>
</feature>